<evidence type="ECO:0000256" key="7">
    <source>
        <dbReference type="ARBA" id="ARBA00023098"/>
    </source>
</evidence>
<evidence type="ECO:0000256" key="4">
    <source>
        <dbReference type="ARBA" id="ARBA00022729"/>
    </source>
</evidence>
<dbReference type="Pfam" id="PF00657">
    <property type="entry name" value="Lipase_GDSL"/>
    <property type="match status" value="1"/>
</dbReference>
<sequence length="145" mass="15652">MQRLHSYGARKVAIFGLPQLGQVPGIKRSSSVNSSMVDAASHLFSSKLLPLVTSLNRQLTGAKFTYINTTGIMTTSTPFISCCKLKSDGSCIEGSAPCLLRIRYASFDGFHPTEVVNVAFAAKAYNKLSPSHASPYDIRQLALLP</sequence>
<dbReference type="AlphaFoldDB" id="A0A6P8C3F4"/>
<accession>A0A6P8C3F4</accession>
<organism evidence="8 9">
    <name type="scientific">Punica granatum</name>
    <name type="common">Pomegranate</name>
    <dbReference type="NCBI Taxonomy" id="22663"/>
    <lineage>
        <taxon>Eukaryota</taxon>
        <taxon>Viridiplantae</taxon>
        <taxon>Streptophyta</taxon>
        <taxon>Embryophyta</taxon>
        <taxon>Tracheophyta</taxon>
        <taxon>Spermatophyta</taxon>
        <taxon>Magnoliopsida</taxon>
        <taxon>eudicotyledons</taxon>
        <taxon>Gunneridae</taxon>
        <taxon>Pentapetalae</taxon>
        <taxon>rosids</taxon>
        <taxon>malvids</taxon>
        <taxon>Myrtales</taxon>
        <taxon>Lythraceae</taxon>
        <taxon>Punica</taxon>
    </lineage>
</organism>
<dbReference type="Proteomes" id="UP000515151">
    <property type="component" value="Unplaced"/>
</dbReference>
<dbReference type="GO" id="GO:0016042">
    <property type="term" value="P:lipid catabolic process"/>
    <property type="evidence" value="ECO:0007669"/>
    <property type="project" value="UniProtKB-KW"/>
</dbReference>
<keyword evidence="5" id="KW-0378">Hydrolase</keyword>
<dbReference type="InterPro" id="IPR036514">
    <property type="entry name" value="SGNH_hydro_sf"/>
</dbReference>
<comment type="subcellular location">
    <subcellularLocation>
        <location evidence="1">Secreted</location>
    </subcellularLocation>
</comment>
<dbReference type="InterPro" id="IPR051238">
    <property type="entry name" value="GDSL_esterase/lipase"/>
</dbReference>
<dbReference type="RefSeq" id="XP_031375893.1">
    <property type="nucleotide sequence ID" value="XM_031520033.1"/>
</dbReference>
<dbReference type="GeneID" id="116190345"/>
<evidence type="ECO:0000256" key="3">
    <source>
        <dbReference type="ARBA" id="ARBA00022525"/>
    </source>
</evidence>
<comment type="similarity">
    <text evidence="2">Belongs to the 'GDSL' lipolytic enzyme family.</text>
</comment>
<keyword evidence="4" id="KW-0732">Signal</keyword>
<evidence type="ECO:0000313" key="9">
    <source>
        <dbReference type="RefSeq" id="XP_031375893.1"/>
    </source>
</evidence>
<protein>
    <submittedName>
        <fullName evidence="9">GDSL esterase/lipase At4g18970-like</fullName>
    </submittedName>
</protein>
<dbReference type="Gene3D" id="3.40.50.1110">
    <property type="entry name" value="SGNH hydrolase"/>
    <property type="match status" value="1"/>
</dbReference>
<gene>
    <name evidence="9" type="primary">LOC116190345</name>
</gene>
<proteinExistence type="inferred from homology"/>
<dbReference type="GO" id="GO:0016788">
    <property type="term" value="F:hydrolase activity, acting on ester bonds"/>
    <property type="evidence" value="ECO:0007669"/>
    <property type="project" value="InterPro"/>
</dbReference>
<reference evidence="9" key="2">
    <citation type="submission" date="2025-08" db="UniProtKB">
        <authorList>
            <consortium name="RefSeq"/>
        </authorList>
    </citation>
    <scope>IDENTIFICATION</scope>
    <source>
        <tissue evidence="9">Leaf</tissue>
    </source>
</reference>
<evidence type="ECO:0000256" key="1">
    <source>
        <dbReference type="ARBA" id="ARBA00004613"/>
    </source>
</evidence>
<keyword evidence="6" id="KW-0442">Lipid degradation</keyword>
<dbReference type="PANTHER" id="PTHR45650:SF9">
    <property type="entry name" value="SGNH HYDROLASE-TYPE ESTERASE DOMAIN-CONTAINING PROTEIN"/>
    <property type="match status" value="1"/>
</dbReference>
<dbReference type="InterPro" id="IPR001087">
    <property type="entry name" value="GDSL"/>
</dbReference>
<keyword evidence="8" id="KW-1185">Reference proteome</keyword>
<keyword evidence="3" id="KW-0964">Secreted</keyword>
<evidence type="ECO:0000256" key="5">
    <source>
        <dbReference type="ARBA" id="ARBA00022801"/>
    </source>
</evidence>
<dbReference type="OrthoDB" id="1466544at2759"/>
<evidence type="ECO:0000256" key="2">
    <source>
        <dbReference type="ARBA" id="ARBA00008668"/>
    </source>
</evidence>
<reference evidence="8" key="1">
    <citation type="journal article" date="2020" name="Plant Biotechnol. J.">
        <title>The pomegranate (Punica granatum L.) draft genome dissects genetic divergence between soft- and hard-seeded cultivars.</title>
        <authorList>
            <person name="Luo X."/>
            <person name="Li H."/>
            <person name="Wu Z."/>
            <person name="Yao W."/>
            <person name="Zhao P."/>
            <person name="Cao D."/>
            <person name="Yu H."/>
            <person name="Li K."/>
            <person name="Poudel K."/>
            <person name="Zhao D."/>
            <person name="Zhang F."/>
            <person name="Xia X."/>
            <person name="Chen L."/>
            <person name="Wang Q."/>
            <person name="Jing D."/>
            <person name="Cao S."/>
        </authorList>
    </citation>
    <scope>NUCLEOTIDE SEQUENCE [LARGE SCALE GENOMIC DNA]</scope>
    <source>
        <strain evidence="8">cv. Tunisia</strain>
    </source>
</reference>
<dbReference type="PANTHER" id="PTHR45650">
    <property type="entry name" value="GDSL-LIKE LIPASE/ACYLHYDROLASE-RELATED"/>
    <property type="match status" value="1"/>
</dbReference>
<evidence type="ECO:0000313" key="8">
    <source>
        <dbReference type="Proteomes" id="UP000515151"/>
    </source>
</evidence>
<name>A0A6P8C3F4_PUNGR</name>
<keyword evidence="7" id="KW-0443">Lipid metabolism</keyword>
<dbReference type="GO" id="GO:0005576">
    <property type="term" value="C:extracellular region"/>
    <property type="evidence" value="ECO:0007669"/>
    <property type="project" value="UniProtKB-SubCell"/>
</dbReference>
<evidence type="ECO:0000256" key="6">
    <source>
        <dbReference type="ARBA" id="ARBA00022963"/>
    </source>
</evidence>